<feature type="region of interest" description="Disordered" evidence="1">
    <location>
        <begin position="1"/>
        <end position="31"/>
    </location>
</feature>
<keyword evidence="4" id="KW-1185">Reference proteome</keyword>
<dbReference type="Pfam" id="PF24348">
    <property type="entry name" value="DUF7508"/>
    <property type="match status" value="1"/>
</dbReference>
<reference evidence="3" key="1">
    <citation type="submission" date="2022-06" db="EMBL/GenBank/DDBJ databases">
        <title>Diverse halophilic archaea isolated from saline environments.</title>
        <authorList>
            <person name="Cui H.-L."/>
        </authorList>
    </citation>
    <scope>NUCLEOTIDE SEQUENCE</scope>
    <source>
        <strain evidence="3">WLHS1</strain>
    </source>
</reference>
<evidence type="ECO:0000313" key="3">
    <source>
        <dbReference type="EMBL" id="UTF52617.1"/>
    </source>
</evidence>
<feature type="domain" description="DUF7508" evidence="2">
    <location>
        <begin position="1"/>
        <end position="79"/>
    </location>
</feature>
<dbReference type="Proteomes" id="UP001056855">
    <property type="component" value="Chromosome"/>
</dbReference>
<evidence type="ECO:0000256" key="1">
    <source>
        <dbReference type="SAM" id="MobiDB-lite"/>
    </source>
</evidence>
<evidence type="ECO:0000313" key="4">
    <source>
        <dbReference type="Proteomes" id="UP001056855"/>
    </source>
</evidence>
<sequence>MPLRKQWRPLERSTVARAPDRPGVYELGDTDGEVRTVDSGVLRDELKTALAYESADRVRWEATHTLEEAENRAAEHRARAGLQE</sequence>
<evidence type="ECO:0000259" key="2">
    <source>
        <dbReference type="Pfam" id="PF24348"/>
    </source>
</evidence>
<dbReference type="EMBL" id="CP100355">
    <property type="protein sequence ID" value="UTF52617.1"/>
    <property type="molecule type" value="Genomic_DNA"/>
</dbReference>
<gene>
    <name evidence="3" type="ORF">NGM29_12580</name>
</gene>
<dbReference type="RefSeq" id="WP_254156603.1">
    <property type="nucleotide sequence ID" value="NZ_CP100355.1"/>
</dbReference>
<accession>A0A9E7SU95</accession>
<name>A0A9E7SU95_9EURY</name>
<protein>
    <recommendedName>
        <fullName evidence="2">DUF7508 domain-containing protein</fullName>
    </recommendedName>
</protein>
<organism evidence="3 4">
    <name type="scientific">Natronosalvus rutilus</name>
    <dbReference type="NCBI Taxonomy" id="2953753"/>
    <lineage>
        <taxon>Archaea</taxon>
        <taxon>Methanobacteriati</taxon>
        <taxon>Methanobacteriota</taxon>
        <taxon>Stenosarchaea group</taxon>
        <taxon>Halobacteria</taxon>
        <taxon>Halobacteriales</taxon>
        <taxon>Natrialbaceae</taxon>
        <taxon>Natronosalvus</taxon>
    </lineage>
</organism>
<dbReference type="AlphaFoldDB" id="A0A9E7SU95"/>
<dbReference type="InterPro" id="IPR055930">
    <property type="entry name" value="DUF7508"/>
</dbReference>
<proteinExistence type="predicted"/>
<dbReference type="GeneID" id="73290896"/>
<dbReference type="KEGG" id="sawl:NGM29_12580"/>